<keyword evidence="1" id="KW-1133">Transmembrane helix</keyword>
<dbReference type="AlphaFoldDB" id="A0A1M6MP34"/>
<keyword evidence="1" id="KW-0472">Membrane</keyword>
<organism evidence="2 3">
    <name type="scientific">Arenibacter nanhaiticus</name>
    <dbReference type="NCBI Taxonomy" id="558155"/>
    <lineage>
        <taxon>Bacteria</taxon>
        <taxon>Pseudomonadati</taxon>
        <taxon>Bacteroidota</taxon>
        <taxon>Flavobacteriia</taxon>
        <taxon>Flavobacteriales</taxon>
        <taxon>Flavobacteriaceae</taxon>
        <taxon>Arenibacter</taxon>
    </lineage>
</organism>
<gene>
    <name evidence="2" type="ORF">SAMN04487911_1458</name>
</gene>
<reference evidence="3" key="1">
    <citation type="submission" date="2016-11" db="EMBL/GenBank/DDBJ databases">
        <authorList>
            <person name="Varghese N."/>
            <person name="Submissions S."/>
        </authorList>
    </citation>
    <scope>NUCLEOTIDE SEQUENCE [LARGE SCALE GENOMIC DNA]</scope>
    <source>
        <strain evidence="3">CGMCC 1.8863</strain>
    </source>
</reference>
<name>A0A1M6MP34_9FLAO</name>
<keyword evidence="3" id="KW-1185">Reference proteome</keyword>
<evidence type="ECO:0000313" key="2">
    <source>
        <dbReference type="EMBL" id="SHJ85217.1"/>
    </source>
</evidence>
<feature type="transmembrane region" description="Helical" evidence="1">
    <location>
        <begin position="54"/>
        <end position="76"/>
    </location>
</feature>
<dbReference type="Proteomes" id="UP000184231">
    <property type="component" value="Unassembled WGS sequence"/>
</dbReference>
<dbReference type="EMBL" id="FQYX01000045">
    <property type="protein sequence ID" value="SHJ85217.1"/>
    <property type="molecule type" value="Genomic_DNA"/>
</dbReference>
<keyword evidence="1" id="KW-0812">Transmembrane</keyword>
<sequence length="83" mass="9497">MDLMVELFFRGLIVNFFGRNARYLFYKIIGKPKSIEYLTADKTKDNYEALSQHILNVIVGLIVFIGLSFLGAYLVYSEVIGLI</sequence>
<evidence type="ECO:0000313" key="3">
    <source>
        <dbReference type="Proteomes" id="UP000184231"/>
    </source>
</evidence>
<proteinExistence type="predicted"/>
<accession>A0A1M6MP34</accession>
<evidence type="ECO:0000256" key="1">
    <source>
        <dbReference type="SAM" id="Phobius"/>
    </source>
</evidence>
<protein>
    <submittedName>
        <fullName evidence="2">Uncharacterized protein</fullName>
    </submittedName>
</protein>